<dbReference type="Pfam" id="PF19700">
    <property type="entry name" value="DUF6198"/>
    <property type="match status" value="1"/>
</dbReference>
<feature type="transmembrane region" description="Helical" evidence="1">
    <location>
        <begin position="50"/>
        <end position="68"/>
    </location>
</feature>
<dbReference type="PANTHER" id="PTHR40078">
    <property type="entry name" value="INTEGRAL MEMBRANE PROTEIN-RELATED"/>
    <property type="match status" value="1"/>
</dbReference>
<dbReference type="PANTHER" id="PTHR40078:SF1">
    <property type="entry name" value="INTEGRAL MEMBRANE PROTEIN"/>
    <property type="match status" value="1"/>
</dbReference>
<reference evidence="2" key="1">
    <citation type="journal article" date="2024" name="Int. J. Syst. Evol. Microbiol.">
        <title>Turicibacter faecis sp. nov., isolated from faeces of heart failure mouse model.</title>
        <authorList>
            <person name="Imamura Y."/>
            <person name="Motooka D."/>
            <person name="Nakajima Y."/>
            <person name="Ito S."/>
            <person name="Kitakaze M."/>
            <person name="Iida T."/>
            <person name="Nakamura S."/>
        </authorList>
    </citation>
    <scope>NUCLEOTIDE SEQUENCE</scope>
    <source>
        <strain evidence="2">TC023</strain>
    </source>
</reference>
<protein>
    <recommendedName>
        <fullName evidence="4">YitT family protein</fullName>
    </recommendedName>
</protein>
<keyword evidence="1" id="KW-1133">Transmembrane helix</keyword>
<evidence type="ECO:0000313" key="3">
    <source>
        <dbReference type="Proteomes" id="UP001432099"/>
    </source>
</evidence>
<proteinExistence type="predicted"/>
<feature type="transmembrane region" description="Helical" evidence="1">
    <location>
        <begin position="75"/>
        <end position="94"/>
    </location>
</feature>
<gene>
    <name evidence="2" type="ORF">T23_03160</name>
</gene>
<accession>A0ABN6ZAX2</accession>
<dbReference type="RefSeq" id="WP_338617785.1">
    <property type="nucleotide sequence ID" value="NZ_AP028127.1"/>
</dbReference>
<feature type="transmembrane region" description="Helical" evidence="1">
    <location>
        <begin position="100"/>
        <end position="125"/>
    </location>
</feature>
<dbReference type="InterPro" id="IPR038750">
    <property type="entry name" value="YczE/YyaS-like"/>
</dbReference>
<evidence type="ECO:0000256" key="1">
    <source>
        <dbReference type="SAM" id="Phobius"/>
    </source>
</evidence>
<name>A0ABN6ZAX2_9FIRM</name>
<dbReference type="Proteomes" id="UP001432099">
    <property type="component" value="Chromosome"/>
</dbReference>
<keyword evidence="1" id="KW-0812">Transmembrane</keyword>
<evidence type="ECO:0008006" key="4">
    <source>
        <dbReference type="Google" id="ProtNLM"/>
    </source>
</evidence>
<sequence>MKRTKLDYIEYIGGILLLTLGVALSSKAGLGTGSLDSINFALVERTGLNLSVIIVGMAGVAILISALIRRQKPRLKPLIAAFLMAVFTEGWVSVVETISIQSFLMQLFVFFSALICIAFGLAIYLKPKLPANPNDDITVSLHEVYHLRIGTAKLVVDLTAIGIALLLNGPIGVGTLLLTFLLGPLVNQINAIFFNPRILPMNREMKMSNVNESLN</sequence>
<feature type="transmembrane region" description="Helical" evidence="1">
    <location>
        <begin position="145"/>
        <end position="167"/>
    </location>
</feature>
<feature type="transmembrane region" description="Helical" evidence="1">
    <location>
        <begin position="12"/>
        <end position="30"/>
    </location>
</feature>
<feature type="transmembrane region" description="Helical" evidence="1">
    <location>
        <begin position="173"/>
        <end position="194"/>
    </location>
</feature>
<keyword evidence="3" id="KW-1185">Reference proteome</keyword>
<evidence type="ECO:0000313" key="2">
    <source>
        <dbReference type="EMBL" id="BEH90214.1"/>
    </source>
</evidence>
<keyword evidence="1" id="KW-0472">Membrane</keyword>
<dbReference type="EMBL" id="AP028127">
    <property type="protein sequence ID" value="BEH90214.1"/>
    <property type="molecule type" value="Genomic_DNA"/>
</dbReference>
<organism evidence="2 3">
    <name type="scientific">Turicibacter faecis</name>
    <dbReference type="NCBI Taxonomy" id="2963365"/>
    <lineage>
        <taxon>Bacteria</taxon>
        <taxon>Bacillati</taxon>
        <taxon>Bacillota</taxon>
        <taxon>Erysipelotrichia</taxon>
        <taxon>Erysipelotrichales</taxon>
        <taxon>Turicibacteraceae</taxon>
        <taxon>Turicibacter</taxon>
    </lineage>
</organism>